<evidence type="ECO:0000256" key="1">
    <source>
        <dbReference type="SAM" id="MobiDB-lite"/>
    </source>
</evidence>
<evidence type="ECO:0000313" key="3">
    <source>
        <dbReference type="Proteomes" id="UP000830167"/>
    </source>
</evidence>
<sequence length="533" mass="60301">MPNWSNYKGLLVPESVSMAKRLEEAQREQRGRAARGKFFSYMSMTQGATGYGYTKPANTLQFEHLREARDKSLIDKIIINARIIQMKHIAKRVIVPGKQIGFRVVHENYADPNFKPTEDVIRRCKEMERIIDNVNQDIHPGGFRDFAAISVDQELTYDRKALVITRDRTGNPIQYHMIDGTTVRPMLLVLMEYMENKKMNDRERAIQSFYYETKIDLTNAAYVQVVDGMPVATWTKDEMAIDITNPSVEIDKWAYGAGSLLEQSIAATVTWLNAWAYNDGLFNQDSPESLLLIYGDYDPIGLGAFQRQVLDQSGSGDYQKIPVITADQEFKAELLKIRELPKDIQFPELMRMNIQLKTAAYRAHPSIVNFSVDKGGAGGLSIGNNSEDDIIKQSHEEGFQSICHGLANWITRTIIQPRYDDLVMIFEVDTEDEARRIEVLNQQASVGMTINEWRRAQGLKGDLPYGDVPNNSVYIQAMQAGQEQQTNLNGPAPVANEGEEKSTADQVKQSDSKDLNKSLSKSEEKVLVIEIID</sequence>
<name>A0ABY4CLD5_9BACL</name>
<dbReference type="Proteomes" id="UP000830167">
    <property type="component" value="Chromosome"/>
</dbReference>
<feature type="region of interest" description="Disordered" evidence="1">
    <location>
        <begin position="482"/>
        <end position="522"/>
    </location>
</feature>
<gene>
    <name evidence="2" type="ORF">LSG31_00505</name>
</gene>
<protein>
    <recommendedName>
        <fullName evidence="4">Portal protein</fullName>
    </recommendedName>
</protein>
<organism evidence="2 3">
    <name type="scientific">Fodinisporobacter ferrooxydans</name>
    <dbReference type="NCBI Taxonomy" id="2901836"/>
    <lineage>
        <taxon>Bacteria</taxon>
        <taxon>Bacillati</taxon>
        <taxon>Bacillota</taxon>
        <taxon>Bacilli</taxon>
        <taxon>Bacillales</taxon>
        <taxon>Alicyclobacillaceae</taxon>
        <taxon>Fodinisporobacter</taxon>
    </lineage>
</organism>
<dbReference type="RefSeq" id="WP_347437498.1">
    <property type="nucleotide sequence ID" value="NZ_CP089291.1"/>
</dbReference>
<accession>A0ABY4CLD5</accession>
<dbReference type="EMBL" id="CP089291">
    <property type="protein sequence ID" value="UOF90799.1"/>
    <property type="molecule type" value="Genomic_DNA"/>
</dbReference>
<reference evidence="2" key="1">
    <citation type="submission" date="2021-12" db="EMBL/GenBank/DDBJ databases">
        <title>Alicyclobacillaceae gen. nov., sp. nov., isolated from chalcocite enrichment system.</title>
        <authorList>
            <person name="Jiang Z."/>
        </authorList>
    </citation>
    <scope>NUCLEOTIDE SEQUENCE</scope>
    <source>
        <strain evidence="2">MYW30-H2</strain>
    </source>
</reference>
<evidence type="ECO:0008006" key="4">
    <source>
        <dbReference type="Google" id="ProtNLM"/>
    </source>
</evidence>
<proteinExistence type="predicted"/>
<feature type="compositionally biased region" description="Basic and acidic residues" evidence="1">
    <location>
        <begin position="498"/>
        <end position="522"/>
    </location>
</feature>
<keyword evidence="3" id="KW-1185">Reference proteome</keyword>
<evidence type="ECO:0000313" key="2">
    <source>
        <dbReference type="EMBL" id="UOF90799.1"/>
    </source>
</evidence>